<feature type="compositionally biased region" description="Pro residues" evidence="1">
    <location>
        <begin position="612"/>
        <end position="621"/>
    </location>
</feature>
<dbReference type="OMA" id="DHEENSV"/>
<dbReference type="GO" id="GO:0005884">
    <property type="term" value="C:actin filament"/>
    <property type="evidence" value="ECO:0007669"/>
    <property type="project" value="TreeGrafter"/>
</dbReference>
<dbReference type="KEGG" id="dci:103517481"/>
<sequence length="693" mass="76081">MLNIVDYIDSDEEGTPKSSSDSQRKNVQQDTPKARKPTLPDTTVPPPSAVSWQECYDDSSGYTYYWNMQSGEVTWDEPEELKKYKAELEKYYQLIVPSNLRLLNYFLLQTLPAPSLVDDNPEDNALTKIMKEASQSDSDSANEDDNKTDEDIIAELKQKALLLKKLGGEMPAELKVILDADEDSNSTQSEIMEASNGIQLLSGYGNGSDSEEIKPVEIKENAPLKPATSKITTPVTTTARKFKKLKLSARGKALIEASITTQRARAARLEPPPENEPSPINMNDNEVTKAGFGYQAQSNTKPAPGPFKSEISFVRESKNDDDKQQKVLKMSDESLNTIDGCNVDEFSCLLKSKLSCLCAVEGKEPSTSQRLRIQIETLYTAWKEQALSVKYLLSICAQVSQRLKKLEQEKLPPGWVAMWDLAQSKYYYLNEKENVKQYRFPHTGSMSDGEEDMELCNTPPHSPSQSTNNIMGTKDCVIPPPIPGVEDYATESPPPPPNSPPPLPPPPPSHPPPPPPSIPPPPSHPPPGKPPPPPPSYSPRSVEYELGVRYPTSMPSQVAPPPPCISFIRPVSPPSPPVPNTPPPPPPVVKVQDKKLLSELDSFYSDIASIASPPPAPPPPQYSSINRAPQPPSNIAMESSEPAVPSSSGQPSTTTGKKKKKLTKVAPVLSMKKKNVSSLVAKWQQLQVQQDLS</sequence>
<dbReference type="PANTHER" id="PTHR45691:SF1">
    <property type="entry name" value="FH2 DOMAIN-CONTAINING PROTEIN 1-RELATED"/>
    <property type="match status" value="1"/>
</dbReference>
<keyword evidence="3" id="KW-1185">Reference proteome</keyword>
<dbReference type="PRINTS" id="PR01217">
    <property type="entry name" value="PRICHEXTENSN"/>
</dbReference>
<evidence type="ECO:0000259" key="2">
    <source>
        <dbReference type="PROSITE" id="PS50020"/>
    </source>
</evidence>
<feature type="compositionally biased region" description="Pro residues" evidence="1">
    <location>
        <begin position="571"/>
        <end position="588"/>
    </location>
</feature>
<accession>A0A1S3DFL1</accession>
<evidence type="ECO:0000313" key="4">
    <source>
        <dbReference type="RefSeq" id="XP_008480741.2"/>
    </source>
</evidence>
<organism evidence="3 4">
    <name type="scientific">Diaphorina citri</name>
    <name type="common">Asian citrus psyllid</name>
    <dbReference type="NCBI Taxonomy" id="121845"/>
    <lineage>
        <taxon>Eukaryota</taxon>
        <taxon>Metazoa</taxon>
        <taxon>Ecdysozoa</taxon>
        <taxon>Arthropoda</taxon>
        <taxon>Hexapoda</taxon>
        <taxon>Insecta</taxon>
        <taxon>Pterygota</taxon>
        <taxon>Neoptera</taxon>
        <taxon>Paraneoptera</taxon>
        <taxon>Hemiptera</taxon>
        <taxon>Sternorrhyncha</taxon>
        <taxon>Psylloidea</taxon>
        <taxon>Psyllidae</taxon>
        <taxon>Diaphorininae</taxon>
        <taxon>Diaphorina</taxon>
    </lineage>
</organism>
<reference evidence="4" key="1">
    <citation type="submission" date="2025-08" db="UniProtKB">
        <authorList>
            <consortium name="RefSeq"/>
        </authorList>
    </citation>
    <scope>IDENTIFICATION</scope>
</reference>
<dbReference type="PaxDb" id="121845-A0A1S3DFL1"/>
<dbReference type="Pfam" id="PF00397">
    <property type="entry name" value="WW"/>
    <property type="match status" value="1"/>
</dbReference>
<dbReference type="Proteomes" id="UP000079169">
    <property type="component" value="Unplaced"/>
</dbReference>
<feature type="domain" description="WW" evidence="2">
    <location>
        <begin position="46"/>
        <end position="80"/>
    </location>
</feature>
<dbReference type="PROSITE" id="PS50020">
    <property type="entry name" value="WW_DOMAIN_2"/>
    <property type="match status" value="2"/>
</dbReference>
<name>A0A1S3DFL1_DIACI</name>
<protein>
    <submittedName>
        <fullName evidence="4">Formin-binding protein 4</fullName>
    </submittedName>
</protein>
<feature type="region of interest" description="Disordered" evidence="1">
    <location>
        <begin position="1"/>
        <end position="51"/>
    </location>
</feature>
<dbReference type="STRING" id="121845.A0A1S3DFL1"/>
<dbReference type="CDD" id="cd00201">
    <property type="entry name" value="WW"/>
    <property type="match status" value="1"/>
</dbReference>
<dbReference type="RefSeq" id="XP_008480741.2">
    <property type="nucleotide sequence ID" value="XM_008482519.3"/>
</dbReference>
<evidence type="ECO:0000313" key="3">
    <source>
        <dbReference type="Proteomes" id="UP000079169"/>
    </source>
</evidence>
<feature type="compositionally biased region" description="Polar residues" evidence="1">
    <location>
        <begin position="16"/>
        <end position="31"/>
    </location>
</feature>
<proteinExistence type="predicted"/>
<dbReference type="GeneID" id="103517481"/>
<dbReference type="Gene3D" id="2.20.70.10">
    <property type="match status" value="2"/>
</dbReference>
<feature type="compositionally biased region" description="Pro residues" evidence="1">
    <location>
        <begin position="492"/>
        <end position="537"/>
    </location>
</feature>
<feature type="domain" description="WW" evidence="2">
    <location>
        <begin position="409"/>
        <end position="443"/>
    </location>
</feature>
<dbReference type="SMART" id="SM00456">
    <property type="entry name" value="WW"/>
    <property type="match status" value="2"/>
</dbReference>
<feature type="region of interest" description="Disordered" evidence="1">
    <location>
        <begin position="443"/>
        <end position="666"/>
    </location>
</feature>
<dbReference type="PANTHER" id="PTHR45691">
    <property type="entry name" value="PROTEIN DIAPHANOUS"/>
    <property type="match status" value="1"/>
</dbReference>
<dbReference type="InterPro" id="IPR036020">
    <property type="entry name" value="WW_dom_sf"/>
</dbReference>
<dbReference type="SUPFAM" id="SSF51045">
    <property type="entry name" value="WW domain"/>
    <property type="match status" value="2"/>
</dbReference>
<dbReference type="InterPro" id="IPR051412">
    <property type="entry name" value="Formin_Homology_Diaphanous_sf"/>
</dbReference>
<evidence type="ECO:0000256" key="1">
    <source>
        <dbReference type="SAM" id="MobiDB-lite"/>
    </source>
</evidence>
<dbReference type="AlphaFoldDB" id="A0A1S3DFL1"/>
<gene>
    <name evidence="4" type="primary">LOC103517481</name>
</gene>
<dbReference type="InterPro" id="IPR001202">
    <property type="entry name" value="WW_dom"/>
</dbReference>
<dbReference type="GO" id="GO:0030041">
    <property type="term" value="P:actin filament polymerization"/>
    <property type="evidence" value="ECO:0007669"/>
    <property type="project" value="TreeGrafter"/>
</dbReference>